<sequence length="81" mass="9614">MSWMKLTEAERKRINDAYAAQAAQLKLSGRDELPREVKRKVRVKVLRMIRAERKARTAKAQRTKAYRAAENTFTWQPARRR</sequence>
<dbReference type="EMBL" id="AASEBA010000284">
    <property type="protein sequence ID" value="EFC9753184.1"/>
    <property type="molecule type" value="Genomic_DNA"/>
</dbReference>
<evidence type="ECO:0000313" key="2">
    <source>
        <dbReference type="EMBL" id="EFC9753184.1"/>
    </source>
</evidence>
<gene>
    <name evidence="2" type="ORF">E6D34_29320</name>
    <name evidence="1" type="ORF">FGAS84_47960</name>
</gene>
<evidence type="ECO:0000313" key="1">
    <source>
        <dbReference type="EMBL" id="CAK1260021.1"/>
    </source>
</evidence>
<dbReference type="Proteomes" id="UP001295884">
    <property type="component" value="Plasmid pS84-1"/>
</dbReference>
<evidence type="ECO:0000313" key="4">
    <source>
        <dbReference type="Proteomes" id="UP001295884"/>
    </source>
</evidence>
<dbReference type="Proteomes" id="UP000532204">
    <property type="component" value="Unassembled WGS sequence"/>
</dbReference>
<dbReference type="EMBL" id="OY757127">
    <property type="protein sequence ID" value="CAK1260021.1"/>
    <property type="molecule type" value="Genomic_DNA"/>
</dbReference>
<dbReference type="AlphaFoldDB" id="A0A0D8VA34"/>
<name>A0A0D8VA34_ECOLX</name>
<dbReference type="RefSeq" id="WP_045148228.1">
    <property type="nucleotide sequence ID" value="NZ_BFLZ01000028.1"/>
</dbReference>
<accession>A0A0D8VA34</accession>
<organism evidence="2 3">
    <name type="scientific">Escherichia coli</name>
    <dbReference type="NCBI Taxonomy" id="562"/>
    <lineage>
        <taxon>Bacteria</taxon>
        <taxon>Pseudomonadati</taxon>
        <taxon>Pseudomonadota</taxon>
        <taxon>Gammaproteobacteria</taxon>
        <taxon>Enterobacterales</taxon>
        <taxon>Enterobacteriaceae</taxon>
        <taxon>Escherichia</taxon>
    </lineage>
</organism>
<proteinExistence type="predicted"/>
<geneLocation type="plasmid" evidence="1 4">
    <name>pS84-1</name>
</geneLocation>
<reference evidence="2 3" key="1">
    <citation type="submission" date="2019-05" db="EMBL/GenBank/DDBJ databases">
        <authorList>
            <consortium name="NARMS: The National Antimicrobial Resistance Monitoring System"/>
        </authorList>
    </citation>
    <scope>NUCLEOTIDE SEQUENCE [LARGE SCALE GENOMIC DNA]</scope>
    <source>
        <strain evidence="2 3">CVM N18EC122</strain>
    </source>
</reference>
<evidence type="ECO:0000313" key="3">
    <source>
        <dbReference type="Proteomes" id="UP000532204"/>
    </source>
</evidence>
<reference evidence="1" key="2">
    <citation type="submission" date="2023-10" db="EMBL/GenBank/DDBJ databases">
        <authorList>
            <person name="Leclercq S."/>
        </authorList>
    </citation>
    <scope>NUCLEOTIDE SEQUENCE</scope>
    <source>
        <strain evidence="1">S84</strain>
        <plasmid evidence="1">pS84-1</plasmid>
    </source>
</reference>
<protein>
    <submittedName>
        <fullName evidence="2">Uncharacterized protein</fullName>
    </submittedName>
</protein>
<keyword evidence="1" id="KW-0614">Plasmid</keyword>